<dbReference type="Pfam" id="PF13302">
    <property type="entry name" value="Acetyltransf_3"/>
    <property type="match status" value="1"/>
</dbReference>
<dbReference type="GO" id="GO:0016747">
    <property type="term" value="F:acyltransferase activity, transferring groups other than amino-acyl groups"/>
    <property type="evidence" value="ECO:0007669"/>
    <property type="project" value="InterPro"/>
</dbReference>
<evidence type="ECO:0000313" key="2">
    <source>
        <dbReference type="EMBL" id="GAB88325.1"/>
    </source>
</evidence>
<dbReference type="OrthoDB" id="9795188at2"/>
<evidence type="ECO:0000313" key="3">
    <source>
        <dbReference type="Proteomes" id="UP000008363"/>
    </source>
</evidence>
<comment type="caution">
    <text evidence="2">The sequence shown here is derived from an EMBL/GenBank/DDBJ whole genome shotgun (WGS) entry which is preliminary data.</text>
</comment>
<reference evidence="2 3" key="1">
    <citation type="submission" date="2012-08" db="EMBL/GenBank/DDBJ databases">
        <title>Whole genome shotgun sequence of Gordonia rhizosphera NBRC 16068.</title>
        <authorList>
            <person name="Takarada H."/>
            <person name="Isaki S."/>
            <person name="Hosoyama A."/>
            <person name="Tsuchikane K."/>
            <person name="Katsumata H."/>
            <person name="Baba S."/>
            <person name="Ohji S."/>
            <person name="Yamazaki S."/>
            <person name="Fujita N."/>
        </authorList>
    </citation>
    <scope>NUCLEOTIDE SEQUENCE [LARGE SCALE GENOMIC DNA]</scope>
    <source>
        <strain evidence="2 3">NBRC 16068</strain>
    </source>
</reference>
<dbReference type="PANTHER" id="PTHR43792">
    <property type="entry name" value="GNAT FAMILY, PUTATIVE (AFU_ORTHOLOGUE AFUA_3G00765)-RELATED-RELATED"/>
    <property type="match status" value="1"/>
</dbReference>
<proteinExistence type="predicted"/>
<dbReference type="InterPro" id="IPR000182">
    <property type="entry name" value="GNAT_dom"/>
</dbReference>
<feature type="domain" description="N-acetyltransferase" evidence="1">
    <location>
        <begin position="12"/>
        <end position="170"/>
    </location>
</feature>
<dbReference type="InterPro" id="IPR051531">
    <property type="entry name" value="N-acetyltransferase"/>
</dbReference>
<sequence>MGEVADLWTARLHLRQPTDIDIDPIFDACQDLDIQRFTLVPAPYTRGDAEFFVQVVATADRSYVWVIRTRDADEFVGVVGFKDDEQGAAIGYWCAVAQRGRGYLGEAVAAVIDHGFGALGIDPISWSALVDNSVSARLAATAGFRYTGRQIETVRGIANDVHTALLRATDSRQPRRWPDDVTGRG</sequence>
<dbReference type="AlphaFoldDB" id="K6VN83"/>
<dbReference type="EMBL" id="BAHC01000016">
    <property type="protein sequence ID" value="GAB88325.1"/>
    <property type="molecule type" value="Genomic_DNA"/>
</dbReference>
<gene>
    <name evidence="2" type="ORF">GORHZ_016_00070</name>
</gene>
<dbReference type="Gene3D" id="3.40.630.30">
    <property type="match status" value="1"/>
</dbReference>
<dbReference type="Proteomes" id="UP000008363">
    <property type="component" value="Unassembled WGS sequence"/>
</dbReference>
<dbReference type="PROSITE" id="PS51186">
    <property type="entry name" value="GNAT"/>
    <property type="match status" value="1"/>
</dbReference>
<name>K6VN83_9ACTN</name>
<dbReference type="SUPFAM" id="SSF55729">
    <property type="entry name" value="Acyl-CoA N-acyltransferases (Nat)"/>
    <property type="match status" value="1"/>
</dbReference>
<keyword evidence="3" id="KW-1185">Reference proteome</keyword>
<accession>K6VN83</accession>
<dbReference type="RefSeq" id="WP_006329555.1">
    <property type="nucleotide sequence ID" value="NZ_BAHC01000016.1"/>
</dbReference>
<evidence type="ECO:0000259" key="1">
    <source>
        <dbReference type="PROSITE" id="PS51186"/>
    </source>
</evidence>
<protein>
    <recommendedName>
        <fullName evidence="1">N-acetyltransferase domain-containing protein</fullName>
    </recommendedName>
</protein>
<dbReference type="eggNOG" id="COG1670">
    <property type="taxonomic scope" value="Bacteria"/>
</dbReference>
<dbReference type="STRING" id="1108045.GORHZ_016_00070"/>
<dbReference type="InterPro" id="IPR016181">
    <property type="entry name" value="Acyl_CoA_acyltransferase"/>
</dbReference>
<organism evidence="2 3">
    <name type="scientific">Gordonia rhizosphera NBRC 16068</name>
    <dbReference type="NCBI Taxonomy" id="1108045"/>
    <lineage>
        <taxon>Bacteria</taxon>
        <taxon>Bacillati</taxon>
        <taxon>Actinomycetota</taxon>
        <taxon>Actinomycetes</taxon>
        <taxon>Mycobacteriales</taxon>
        <taxon>Gordoniaceae</taxon>
        <taxon>Gordonia</taxon>
    </lineage>
</organism>